<comment type="caution">
    <text evidence="1">The sequence shown here is derived from an EMBL/GenBank/DDBJ whole genome shotgun (WGS) entry which is preliminary data.</text>
</comment>
<dbReference type="AlphaFoldDB" id="A0A4C1TDN7"/>
<gene>
    <name evidence="1" type="ORF">EVAR_10295_1</name>
</gene>
<organism evidence="1 2">
    <name type="scientific">Eumeta variegata</name>
    <name type="common">Bagworm moth</name>
    <name type="synonym">Eumeta japonica</name>
    <dbReference type="NCBI Taxonomy" id="151549"/>
    <lineage>
        <taxon>Eukaryota</taxon>
        <taxon>Metazoa</taxon>
        <taxon>Ecdysozoa</taxon>
        <taxon>Arthropoda</taxon>
        <taxon>Hexapoda</taxon>
        <taxon>Insecta</taxon>
        <taxon>Pterygota</taxon>
        <taxon>Neoptera</taxon>
        <taxon>Endopterygota</taxon>
        <taxon>Lepidoptera</taxon>
        <taxon>Glossata</taxon>
        <taxon>Ditrysia</taxon>
        <taxon>Tineoidea</taxon>
        <taxon>Psychidae</taxon>
        <taxon>Oiketicinae</taxon>
        <taxon>Eumeta</taxon>
    </lineage>
</organism>
<reference evidence="1 2" key="1">
    <citation type="journal article" date="2019" name="Commun. Biol.">
        <title>The bagworm genome reveals a unique fibroin gene that provides high tensile strength.</title>
        <authorList>
            <person name="Kono N."/>
            <person name="Nakamura H."/>
            <person name="Ohtoshi R."/>
            <person name="Tomita M."/>
            <person name="Numata K."/>
            <person name="Arakawa K."/>
        </authorList>
    </citation>
    <scope>NUCLEOTIDE SEQUENCE [LARGE SCALE GENOMIC DNA]</scope>
</reference>
<dbReference type="Proteomes" id="UP000299102">
    <property type="component" value="Unassembled WGS sequence"/>
</dbReference>
<sequence>MRRKQLTRAKVSAVGDRLAVFCARRAYFPSPLQYPHTRRSENLPADSSPPKCALIFLESLRILTWDHKLDFLMHDFTSSALVPFGTTGSLPKVSGQQNCYATH</sequence>
<evidence type="ECO:0000313" key="1">
    <source>
        <dbReference type="EMBL" id="GBP12643.1"/>
    </source>
</evidence>
<name>A0A4C1TDN7_EUMVA</name>
<protein>
    <submittedName>
        <fullName evidence="1">Uncharacterized protein</fullName>
    </submittedName>
</protein>
<evidence type="ECO:0000313" key="2">
    <source>
        <dbReference type="Proteomes" id="UP000299102"/>
    </source>
</evidence>
<accession>A0A4C1TDN7</accession>
<dbReference type="EMBL" id="BGZK01000052">
    <property type="protein sequence ID" value="GBP12643.1"/>
    <property type="molecule type" value="Genomic_DNA"/>
</dbReference>
<keyword evidence="2" id="KW-1185">Reference proteome</keyword>
<proteinExistence type="predicted"/>